<dbReference type="Pfam" id="PF00430">
    <property type="entry name" value="ATP-synt_B"/>
    <property type="match status" value="1"/>
</dbReference>
<dbReference type="EMBL" id="ADKM02000018">
    <property type="protein sequence ID" value="EGC04510.1"/>
    <property type="molecule type" value="Genomic_DNA"/>
</dbReference>
<dbReference type="eggNOG" id="COG0711">
    <property type="taxonomic scope" value="Bacteria"/>
</dbReference>
<dbReference type="NCBIfam" id="TIGR01144">
    <property type="entry name" value="ATP_synt_b"/>
    <property type="match status" value="1"/>
</dbReference>
<dbReference type="GO" id="GO:0016787">
    <property type="term" value="F:hydrolase activity"/>
    <property type="evidence" value="ECO:0007669"/>
    <property type="project" value="UniProtKB-KW"/>
</dbReference>
<evidence type="ECO:0000256" key="15">
    <source>
        <dbReference type="SAM" id="Coils"/>
    </source>
</evidence>
<evidence type="ECO:0000313" key="16">
    <source>
        <dbReference type="EMBL" id="EGC04510.1"/>
    </source>
</evidence>
<dbReference type="CDD" id="cd06503">
    <property type="entry name" value="ATP-synt_Fo_b"/>
    <property type="match status" value="1"/>
</dbReference>
<keyword evidence="3 13" id="KW-1003">Cell membrane</keyword>
<evidence type="ECO:0000256" key="13">
    <source>
        <dbReference type="HAMAP-Rule" id="MF_01398"/>
    </source>
</evidence>
<comment type="similarity">
    <text evidence="1 13 14">Belongs to the ATPase B chain family.</text>
</comment>
<dbReference type="PANTHER" id="PTHR33445:SF1">
    <property type="entry name" value="ATP SYNTHASE SUBUNIT B"/>
    <property type="match status" value="1"/>
</dbReference>
<dbReference type="GO" id="GO:0046933">
    <property type="term" value="F:proton-transporting ATP synthase activity, rotational mechanism"/>
    <property type="evidence" value="ECO:0007669"/>
    <property type="project" value="UniProtKB-UniRule"/>
</dbReference>
<evidence type="ECO:0000256" key="8">
    <source>
        <dbReference type="ARBA" id="ARBA00023065"/>
    </source>
</evidence>
<evidence type="ECO:0000256" key="14">
    <source>
        <dbReference type="RuleBase" id="RU003848"/>
    </source>
</evidence>
<evidence type="ECO:0000313" key="17">
    <source>
        <dbReference type="Proteomes" id="UP000004259"/>
    </source>
</evidence>
<dbReference type="STRING" id="246199.CUS_7417"/>
<evidence type="ECO:0000256" key="9">
    <source>
        <dbReference type="ARBA" id="ARBA00023136"/>
    </source>
</evidence>
<dbReference type="OrthoDB" id="9795863at2"/>
<gene>
    <name evidence="13 16" type="primary">atpF</name>
    <name evidence="16" type="ORF">CUS_7417</name>
</gene>
<feature type="transmembrane region" description="Helical" evidence="13">
    <location>
        <begin position="12"/>
        <end position="33"/>
    </location>
</feature>
<dbReference type="SUPFAM" id="SSF81573">
    <property type="entry name" value="F1F0 ATP synthase subunit B, membrane domain"/>
    <property type="match status" value="1"/>
</dbReference>
<comment type="function">
    <text evidence="11 13">F(1)F(0) ATP synthase produces ATP from ADP in the presence of a proton or sodium gradient. F-type ATPases consist of two structural domains, F(1) containing the extramembraneous catalytic core and F(0) containing the membrane proton channel, linked together by a central stalk and a peripheral stalk. During catalysis, ATP synthesis in the catalytic domain of F(1) is coupled via a rotary mechanism of the central stalk subunits to proton translocation.</text>
</comment>
<keyword evidence="8 13" id="KW-0406">Ion transport</keyword>
<keyword evidence="9 13" id="KW-0472">Membrane</keyword>
<keyword evidence="2 13" id="KW-0813">Transport</keyword>
<dbReference type="Proteomes" id="UP000004259">
    <property type="component" value="Unassembled WGS sequence"/>
</dbReference>
<proteinExistence type="inferred from homology"/>
<evidence type="ECO:0000256" key="5">
    <source>
        <dbReference type="ARBA" id="ARBA00022692"/>
    </source>
</evidence>
<dbReference type="RefSeq" id="WP_002846950.1">
    <property type="nucleotide sequence ID" value="NZ_ADKM02000018.1"/>
</dbReference>
<keyword evidence="7 13" id="KW-1133">Transmembrane helix</keyword>
<dbReference type="AlphaFoldDB" id="E9S841"/>
<sequence>MIMSAGDVTDFLSINLTTIIATWLNLLILFLVLKHFLFDKVNKVMEDRKNEVAETYKKAGEAEEHAKQLEKEYEQRISGAKEESAQIIQAATRKAQQRSDEIIADAKVEAKGITEQARNEIEREKKIAVNKIKDDITDIAFQAAQAVIEKDLSSADNERLIGQFIDNVGEN</sequence>
<dbReference type="HAMAP" id="MF_01398">
    <property type="entry name" value="ATP_synth_b_bprime"/>
    <property type="match status" value="1"/>
</dbReference>
<comment type="subcellular location">
    <subcellularLocation>
        <location evidence="13">Cell membrane</location>
        <topology evidence="13">Single-pass membrane protein</topology>
    </subcellularLocation>
    <subcellularLocation>
        <location evidence="12">Endomembrane system</location>
        <topology evidence="12">Single-pass membrane protein</topology>
    </subcellularLocation>
</comment>
<reference evidence="16 17" key="1">
    <citation type="submission" date="2011-02" db="EMBL/GenBank/DDBJ databases">
        <authorList>
            <person name="Nelson K.E."/>
            <person name="Sutton G."/>
            <person name="Torralba M."/>
            <person name="Durkin S."/>
            <person name="Harkins D."/>
            <person name="Montgomery R."/>
            <person name="Ziemer C."/>
            <person name="Klaassens E."/>
            <person name="Ocuiv P."/>
            <person name="Morrison M."/>
        </authorList>
    </citation>
    <scope>NUCLEOTIDE SEQUENCE [LARGE SCALE GENOMIC DNA]</scope>
    <source>
        <strain evidence="16 17">8</strain>
    </source>
</reference>
<dbReference type="InterPro" id="IPR005864">
    <property type="entry name" value="ATP_synth_F0_bsu_bac"/>
</dbReference>
<comment type="function">
    <text evidence="13">Component of the F(0) channel, it forms part of the peripheral stalk, linking F(1) to F(0).</text>
</comment>
<comment type="subunit">
    <text evidence="13">F-type ATPases have 2 components, F(1) - the catalytic core - and F(0) - the membrane proton channel. F(1) has five subunits: alpha(3), beta(3), gamma(1), delta(1), epsilon(1). F(0) has three main subunits: a(1), b(2) and c(10-14). The alpha and beta chains form an alternating ring which encloses part of the gamma chain. F(1) is attached to F(0) by a central stalk formed by the gamma and epsilon chains, while a peripheral stalk is formed by the delta and b chains.</text>
</comment>
<evidence type="ECO:0000256" key="4">
    <source>
        <dbReference type="ARBA" id="ARBA00022547"/>
    </source>
</evidence>
<evidence type="ECO:0000256" key="11">
    <source>
        <dbReference type="ARBA" id="ARBA00025198"/>
    </source>
</evidence>
<dbReference type="InterPro" id="IPR002146">
    <property type="entry name" value="ATP_synth_b/b'su_bac/chlpt"/>
</dbReference>
<organism evidence="16 17">
    <name type="scientific">Ruminococcus albus 8</name>
    <dbReference type="NCBI Taxonomy" id="246199"/>
    <lineage>
        <taxon>Bacteria</taxon>
        <taxon>Bacillati</taxon>
        <taxon>Bacillota</taxon>
        <taxon>Clostridia</taxon>
        <taxon>Eubacteriales</taxon>
        <taxon>Oscillospiraceae</taxon>
        <taxon>Ruminococcus</taxon>
    </lineage>
</organism>
<keyword evidence="5 13" id="KW-0812">Transmembrane</keyword>
<evidence type="ECO:0000256" key="2">
    <source>
        <dbReference type="ARBA" id="ARBA00022448"/>
    </source>
</evidence>
<dbReference type="PANTHER" id="PTHR33445">
    <property type="entry name" value="ATP SYNTHASE SUBUNIT B', CHLOROPLASTIC"/>
    <property type="match status" value="1"/>
</dbReference>
<dbReference type="InterPro" id="IPR028987">
    <property type="entry name" value="ATP_synth_B-like_membr_sf"/>
</dbReference>
<keyword evidence="4 13" id="KW-0138">CF(0)</keyword>
<evidence type="ECO:0000256" key="6">
    <source>
        <dbReference type="ARBA" id="ARBA00022781"/>
    </source>
</evidence>
<dbReference type="GO" id="GO:0045259">
    <property type="term" value="C:proton-transporting ATP synthase complex"/>
    <property type="evidence" value="ECO:0007669"/>
    <property type="project" value="UniProtKB-KW"/>
</dbReference>
<keyword evidence="15" id="KW-0175">Coiled coil</keyword>
<accession>E9S841</accession>
<evidence type="ECO:0000256" key="7">
    <source>
        <dbReference type="ARBA" id="ARBA00022989"/>
    </source>
</evidence>
<name>E9S841_RUMAL</name>
<protein>
    <recommendedName>
        <fullName evidence="13">ATP synthase subunit b</fullName>
    </recommendedName>
    <alternativeName>
        <fullName evidence="13">ATP synthase F(0) sector subunit b</fullName>
    </alternativeName>
    <alternativeName>
        <fullName evidence="13">ATPase subunit I</fullName>
    </alternativeName>
    <alternativeName>
        <fullName evidence="13">F-type ATPase subunit b</fullName>
        <shortName evidence="13">F-ATPase subunit b</shortName>
    </alternativeName>
</protein>
<dbReference type="InterPro" id="IPR050059">
    <property type="entry name" value="ATP_synthase_B_chain"/>
</dbReference>
<dbReference type="GO" id="GO:0046961">
    <property type="term" value="F:proton-transporting ATPase activity, rotational mechanism"/>
    <property type="evidence" value="ECO:0007669"/>
    <property type="project" value="TreeGrafter"/>
</dbReference>
<feature type="coiled-coil region" evidence="15">
    <location>
        <begin position="52"/>
        <end position="83"/>
    </location>
</feature>
<evidence type="ECO:0000256" key="1">
    <source>
        <dbReference type="ARBA" id="ARBA00005513"/>
    </source>
</evidence>
<evidence type="ECO:0000256" key="10">
    <source>
        <dbReference type="ARBA" id="ARBA00023310"/>
    </source>
</evidence>
<keyword evidence="16" id="KW-0378">Hydrolase</keyword>
<dbReference type="GO" id="GO:0012505">
    <property type="term" value="C:endomembrane system"/>
    <property type="evidence" value="ECO:0007669"/>
    <property type="project" value="UniProtKB-SubCell"/>
</dbReference>
<keyword evidence="17" id="KW-1185">Reference proteome</keyword>
<keyword evidence="10 13" id="KW-0066">ATP synthesis</keyword>
<evidence type="ECO:0000256" key="3">
    <source>
        <dbReference type="ARBA" id="ARBA00022475"/>
    </source>
</evidence>
<evidence type="ECO:0000256" key="12">
    <source>
        <dbReference type="ARBA" id="ARBA00037847"/>
    </source>
</evidence>
<comment type="caution">
    <text evidence="16">The sequence shown here is derived from an EMBL/GenBank/DDBJ whole genome shotgun (WGS) entry which is preliminary data.</text>
</comment>
<dbReference type="GO" id="GO:0005886">
    <property type="term" value="C:plasma membrane"/>
    <property type="evidence" value="ECO:0007669"/>
    <property type="project" value="UniProtKB-SubCell"/>
</dbReference>
<keyword evidence="6 13" id="KW-0375">Hydrogen ion transport</keyword>